<organism evidence="5 6">
    <name type="scientific">Naegleria fowleri</name>
    <name type="common">Brain eating amoeba</name>
    <dbReference type="NCBI Taxonomy" id="5763"/>
    <lineage>
        <taxon>Eukaryota</taxon>
        <taxon>Discoba</taxon>
        <taxon>Heterolobosea</taxon>
        <taxon>Tetramitia</taxon>
        <taxon>Eutetramitia</taxon>
        <taxon>Vahlkampfiidae</taxon>
        <taxon>Naegleria</taxon>
    </lineage>
</organism>
<dbReference type="GeneID" id="68107732"/>
<evidence type="ECO:0000256" key="1">
    <source>
        <dbReference type="ARBA" id="ARBA00023016"/>
    </source>
</evidence>
<keyword evidence="1" id="KW-0346">Stress response</keyword>
<evidence type="ECO:0000313" key="5">
    <source>
        <dbReference type="EMBL" id="KAF0984615.1"/>
    </source>
</evidence>
<dbReference type="OMA" id="HYVIMER"/>
<dbReference type="RefSeq" id="XP_044569328.1">
    <property type="nucleotide sequence ID" value="XM_044708632.1"/>
</dbReference>
<dbReference type="SUPFAM" id="SSF49764">
    <property type="entry name" value="HSP20-like chaperones"/>
    <property type="match status" value="1"/>
</dbReference>
<evidence type="ECO:0000256" key="3">
    <source>
        <dbReference type="RuleBase" id="RU003616"/>
    </source>
</evidence>
<name>A0A6A5CH52_NAEFO</name>
<sequence length="158" mass="18324">MMRPFSTFFNDPTSVWFDSFFREDPLLSFMTDTLPLERTRQKQDTPKVYAPSTDVSENDKRFNILCNVPGLKKEDLKIDLDEEKGILTISGHIDKEKAEENETFHAAERFYGDISRSFKLPPKTVDFSGIKANLENGVLRVYVPKKEKIEKKKSIQIE</sequence>
<proteinExistence type="inferred from homology"/>
<dbReference type="Pfam" id="PF00011">
    <property type="entry name" value="HSP20"/>
    <property type="match status" value="1"/>
</dbReference>
<comment type="similarity">
    <text evidence="2 3">Belongs to the small heat shock protein (HSP20) family.</text>
</comment>
<dbReference type="PANTHER" id="PTHR11527">
    <property type="entry name" value="HEAT-SHOCK PROTEIN 20 FAMILY MEMBER"/>
    <property type="match status" value="1"/>
</dbReference>
<keyword evidence="6" id="KW-1185">Reference proteome</keyword>
<dbReference type="InterPro" id="IPR008978">
    <property type="entry name" value="HSP20-like_chaperone"/>
</dbReference>
<evidence type="ECO:0000313" key="6">
    <source>
        <dbReference type="Proteomes" id="UP000444721"/>
    </source>
</evidence>
<dbReference type="CDD" id="cd06464">
    <property type="entry name" value="ACD_sHsps-like"/>
    <property type="match status" value="1"/>
</dbReference>
<dbReference type="EMBL" id="VFQX01000002">
    <property type="protein sequence ID" value="KAF0984615.1"/>
    <property type="molecule type" value="Genomic_DNA"/>
</dbReference>
<dbReference type="VEuPathDB" id="AmoebaDB:NF0059830"/>
<gene>
    <name evidence="5" type="ORF">FDP41_000514</name>
</gene>
<reference evidence="5 6" key="1">
    <citation type="journal article" date="2019" name="Sci. Rep.">
        <title>Nanopore sequencing improves the draft genome of the human pathogenic amoeba Naegleria fowleri.</title>
        <authorList>
            <person name="Liechti N."/>
            <person name="Schurch N."/>
            <person name="Bruggmann R."/>
            <person name="Wittwer M."/>
        </authorList>
    </citation>
    <scope>NUCLEOTIDE SEQUENCE [LARGE SCALE GENOMIC DNA]</scope>
    <source>
        <strain evidence="5 6">ATCC 30894</strain>
    </source>
</reference>
<accession>A0A6A5CH52</accession>
<dbReference type="InterPro" id="IPR002068">
    <property type="entry name" value="A-crystallin/Hsp20_dom"/>
</dbReference>
<dbReference type="Gene3D" id="2.60.40.790">
    <property type="match status" value="1"/>
</dbReference>
<dbReference type="Proteomes" id="UP000444721">
    <property type="component" value="Unassembled WGS sequence"/>
</dbReference>
<evidence type="ECO:0000256" key="2">
    <source>
        <dbReference type="PROSITE-ProRule" id="PRU00285"/>
    </source>
</evidence>
<dbReference type="AlphaFoldDB" id="A0A6A5CH52"/>
<dbReference type="OrthoDB" id="1431247at2759"/>
<dbReference type="PROSITE" id="PS01031">
    <property type="entry name" value="SHSP"/>
    <property type="match status" value="1"/>
</dbReference>
<evidence type="ECO:0000259" key="4">
    <source>
        <dbReference type="PROSITE" id="PS01031"/>
    </source>
</evidence>
<protein>
    <recommendedName>
        <fullName evidence="4">SHSP domain-containing protein</fullName>
    </recommendedName>
</protein>
<comment type="caution">
    <text evidence="5">The sequence shown here is derived from an EMBL/GenBank/DDBJ whole genome shotgun (WGS) entry which is preliminary data.</text>
</comment>
<dbReference type="VEuPathDB" id="AmoebaDB:NfTy_001740"/>
<feature type="domain" description="SHSP" evidence="4">
    <location>
        <begin position="44"/>
        <end position="158"/>
    </location>
</feature>
<dbReference type="InterPro" id="IPR031107">
    <property type="entry name" value="Small_HSP"/>
</dbReference>
<dbReference type="VEuPathDB" id="AmoebaDB:FDP41_000514"/>